<evidence type="ECO:0000313" key="5">
    <source>
        <dbReference type="Proteomes" id="UP001213000"/>
    </source>
</evidence>
<evidence type="ECO:0000256" key="2">
    <source>
        <dbReference type="ARBA" id="ARBA00022857"/>
    </source>
</evidence>
<dbReference type="InterPro" id="IPR020904">
    <property type="entry name" value="Sc_DH/Rdtase_CS"/>
</dbReference>
<evidence type="ECO:0000256" key="1">
    <source>
        <dbReference type="ARBA" id="ARBA00006484"/>
    </source>
</evidence>
<reference evidence="4" key="1">
    <citation type="submission" date="2022-07" db="EMBL/GenBank/DDBJ databases">
        <title>Genome Sequence of Leucocoprinus birnbaumii.</title>
        <authorList>
            <person name="Buettner E."/>
        </authorList>
    </citation>
    <scope>NUCLEOTIDE SEQUENCE</scope>
    <source>
        <strain evidence="4">VT141</strain>
    </source>
</reference>
<evidence type="ECO:0000313" key="4">
    <source>
        <dbReference type="EMBL" id="KAJ3564424.1"/>
    </source>
</evidence>
<dbReference type="InterPro" id="IPR036291">
    <property type="entry name" value="NAD(P)-bd_dom_sf"/>
</dbReference>
<dbReference type="Pfam" id="PF00106">
    <property type="entry name" value="adh_short"/>
    <property type="match status" value="1"/>
</dbReference>
<dbReference type="PROSITE" id="PS00061">
    <property type="entry name" value="ADH_SHORT"/>
    <property type="match status" value="1"/>
</dbReference>
<keyword evidence="3" id="KW-0560">Oxidoreductase</keyword>
<protein>
    <recommendedName>
        <fullName evidence="6">NAD(P)-binding protein</fullName>
    </recommendedName>
</protein>
<keyword evidence="2" id="KW-0521">NADP</keyword>
<dbReference type="GO" id="GO:0016616">
    <property type="term" value="F:oxidoreductase activity, acting on the CH-OH group of donors, NAD or NADP as acceptor"/>
    <property type="evidence" value="ECO:0007669"/>
    <property type="project" value="TreeGrafter"/>
</dbReference>
<dbReference type="GO" id="GO:0005737">
    <property type="term" value="C:cytoplasm"/>
    <property type="evidence" value="ECO:0007669"/>
    <property type="project" value="TreeGrafter"/>
</dbReference>
<dbReference type="Proteomes" id="UP001213000">
    <property type="component" value="Unassembled WGS sequence"/>
</dbReference>
<gene>
    <name evidence="4" type="ORF">NP233_g8300</name>
</gene>
<comment type="similarity">
    <text evidence="1">Belongs to the short-chain dehydrogenases/reductases (SDR) family.</text>
</comment>
<evidence type="ECO:0000256" key="3">
    <source>
        <dbReference type="ARBA" id="ARBA00023002"/>
    </source>
</evidence>
<keyword evidence="5" id="KW-1185">Reference proteome</keyword>
<name>A0AAD5YS01_9AGAR</name>
<dbReference type="InterPro" id="IPR002347">
    <property type="entry name" value="SDR_fam"/>
</dbReference>
<proteinExistence type="inferred from homology"/>
<dbReference type="PANTHER" id="PTHR44229:SF4">
    <property type="entry name" value="15-HYDROXYPROSTAGLANDIN DEHYDROGENASE [NAD(+)]"/>
    <property type="match status" value="1"/>
</dbReference>
<accession>A0AAD5YS01</accession>
<dbReference type="Gene3D" id="3.40.50.720">
    <property type="entry name" value="NAD(P)-binding Rossmann-like Domain"/>
    <property type="match status" value="1"/>
</dbReference>
<evidence type="ECO:0008006" key="6">
    <source>
        <dbReference type="Google" id="ProtNLM"/>
    </source>
</evidence>
<sequence>MAHVPDDHLFQHSSRVRDKVVVINRAKVVIGDKDTEGGKKTVEEIISEGGKASFVKCNVLQWDDQVSMFETAISKYGSVDIVVPNAGVTELSQFGTVTLDKAGKPVKPNLLTIDINLTGVLYTVHLSLHYLKLNKKDNDLKSLILIGSVDDVNPFSILASWMPIPGGPLYTASKHAVLGVMRSLHLPLELQGIRIGVIHPFFADTAIVPLPVKVVLAGIPLTPVPRVAGAIFHAATNPDPETNGCAWLLLDNGPVFRVKPDEFKQGVYKMIDDRANGALKIAKGAVHYYRVGKELWRLLGKQVVVLGVGAVLAKLTWERRDLLASYIR</sequence>
<dbReference type="PRINTS" id="PR00081">
    <property type="entry name" value="GDHRDH"/>
</dbReference>
<dbReference type="PANTHER" id="PTHR44229">
    <property type="entry name" value="15-HYDROXYPROSTAGLANDIN DEHYDROGENASE [NAD(+)]"/>
    <property type="match status" value="1"/>
</dbReference>
<dbReference type="AlphaFoldDB" id="A0AAD5YS01"/>
<comment type="caution">
    <text evidence="4">The sequence shown here is derived from an EMBL/GenBank/DDBJ whole genome shotgun (WGS) entry which is preliminary data.</text>
</comment>
<dbReference type="SUPFAM" id="SSF51735">
    <property type="entry name" value="NAD(P)-binding Rossmann-fold domains"/>
    <property type="match status" value="1"/>
</dbReference>
<dbReference type="EMBL" id="JANIEX010000663">
    <property type="protein sequence ID" value="KAJ3564424.1"/>
    <property type="molecule type" value="Genomic_DNA"/>
</dbReference>
<organism evidence="4 5">
    <name type="scientific">Leucocoprinus birnbaumii</name>
    <dbReference type="NCBI Taxonomy" id="56174"/>
    <lineage>
        <taxon>Eukaryota</taxon>
        <taxon>Fungi</taxon>
        <taxon>Dikarya</taxon>
        <taxon>Basidiomycota</taxon>
        <taxon>Agaricomycotina</taxon>
        <taxon>Agaricomycetes</taxon>
        <taxon>Agaricomycetidae</taxon>
        <taxon>Agaricales</taxon>
        <taxon>Agaricineae</taxon>
        <taxon>Agaricaceae</taxon>
        <taxon>Leucocoprinus</taxon>
    </lineage>
</organism>